<evidence type="ECO:0000256" key="1">
    <source>
        <dbReference type="SAM" id="MobiDB-lite"/>
    </source>
</evidence>
<dbReference type="EMBL" id="ML976662">
    <property type="protein sequence ID" value="KAF1977658.1"/>
    <property type="molecule type" value="Genomic_DNA"/>
</dbReference>
<proteinExistence type="predicted"/>
<feature type="region of interest" description="Disordered" evidence="1">
    <location>
        <begin position="1"/>
        <end position="79"/>
    </location>
</feature>
<organism evidence="2 3">
    <name type="scientific">Bimuria novae-zelandiae CBS 107.79</name>
    <dbReference type="NCBI Taxonomy" id="1447943"/>
    <lineage>
        <taxon>Eukaryota</taxon>
        <taxon>Fungi</taxon>
        <taxon>Dikarya</taxon>
        <taxon>Ascomycota</taxon>
        <taxon>Pezizomycotina</taxon>
        <taxon>Dothideomycetes</taxon>
        <taxon>Pleosporomycetidae</taxon>
        <taxon>Pleosporales</taxon>
        <taxon>Massarineae</taxon>
        <taxon>Didymosphaeriaceae</taxon>
        <taxon>Bimuria</taxon>
    </lineage>
</organism>
<feature type="compositionally biased region" description="Low complexity" evidence="1">
    <location>
        <begin position="312"/>
        <end position="321"/>
    </location>
</feature>
<keyword evidence="3" id="KW-1185">Reference proteome</keyword>
<name>A0A6A5VLT7_9PLEO</name>
<feature type="region of interest" description="Disordered" evidence="1">
    <location>
        <begin position="312"/>
        <end position="350"/>
    </location>
</feature>
<evidence type="ECO:0000313" key="3">
    <source>
        <dbReference type="Proteomes" id="UP000800036"/>
    </source>
</evidence>
<protein>
    <submittedName>
        <fullName evidence="2">Uncharacterized protein</fullName>
    </submittedName>
</protein>
<gene>
    <name evidence="2" type="ORF">BU23DRAFT_550337</name>
</gene>
<feature type="compositionally biased region" description="Polar residues" evidence="1">
    <location>
        <begin position="44"/>
        <end position="59"/>
    </location>
</feature>
<accession>A0A6A5VLT7</accession>
<dbReference type="AlphaFoldDB" id="A0A6A5VLT7"/>
<evidence type="ECO:0000313" key="2">
    <source>
        <dbReference type="EMBL" id="KAF1977658.1"/>
    </source>
</evidence>
<dbReference type="OrthoDB" id="439993at2759"/>
<sequence>MFVPRALRLKGVKETLKRKPGKPQGSRTTDASSPSDNPPEEAIQKTNDTSAALTSTSPSEENRDEQAGAKTSRPATPSASPEYLAQLLAGIELLFTDYAHQNSSSVQWLQSHYRTLSTQEENYIHLTAILSHPTIATLKPQATQPLLRHAFQELPSQTLELSENGFYVRRRPSTYPAPFVPANSFDVVNDDGLSFWDQRTIYVEPHIRHMCKTPAKVAHWLKEHGQLRAKWLPVQAVHTLYNSCAFVVLSGNVMHEDQWRKWRVTEKPENWRVMTKVENVRRTEEYVALREASLAEVKAKRRSSRSIGLGDALGAVAGDTATGEDGEGQQAARKRVGDEDLPDRTAKRRA</sequence>
<feature type="compositionally biased region" description="Basic and acidic residues" evidence="1">
    <location>
        <begin position="335"/>
        <end position="350"/>
    </location>
</feature>
<feature type="compositionally biased region" description="Polar residues" evidence="1">
    <location>
        <begin position="25"/>
        <end position="35"/>
    </location>
</feature>
<dbReference type="Proteomes" id="UP000800036">
    <property type="component" value="Unassembled WGS sequence"/>
</dbReference>
<reference evidence="2" key="1">
    <citation type="journal article" date="2020" name="Stud. Mycol.">
        <title>101 Dothideomycetes genomes: a test case for predicting lifestyles and emergence of pathogens.</title>
        <authorList>
            <person name="Haridas S."/>
            <person name="Albert R."/>
            <person name="Binder M."/>
            <person name="Bloem J."/>
            <person name="Labutti K."/>
            <person name="Salamov A."/>
            <person name="Andreopoulos B."/>
            <person name="Baker S."/>
            <person name="Barry K."/>
            <person name="Bills G."/>
            <person name="Bluhm B."/>
            <person name="Cannon C."/>
            <person name="Castanera R."/>
            <person name="Culley D."/>
            <person name="Daum C."/>
            <person name="Ezra D."/>
            <person name="Gonzalez J."/>
            <person name="Henrissat B."/>
            <person name="Kuo A."/>
            <person name="Liang C."/>
            <person name="Lipzen A."/>
            <person name="Lutzoni F."/>
            <person name="Magnuson J."/>
            <person name="Mondo S."/>
            <person name="Nolan M."/>
            <person name="Ohm R."/>
            <person name="Pangilinan J."/>
            <person name="Park H.-J."/>
            <person name="Ramirez L."/>
            <person name="Alfaro M."/>
            <person name="Sun H."/>
            <person name="Tritt A."/>
            <person name="Yoshinaga Y."/>
            <person name="Zwiers L.-H."/>
            <person name="Turgeon B."/>
            <person name="Goodwin S."/>
            <person name="Spatafora J."/>
            <person name="Crous P."/>
            <person name="Grigoriev I."/>
        </authorList>
    </citation>
    <scope>NUCLEOTIDE SEQUENCE</scope>
    <source>
        <strain evidence="2">CBS 107.79</strain>
    </source>
</reference>